<evidence type="ECO:0000313" key="2">
    <source>
        <dbReference type="Proteomes" id="UP000093000"/>
    </source>
</evidence>
<evidence type="ECO:0000313" key="1">
    <source>
        <dbReference type="EMBL" id="OBZ80254.1"/>
    </source>
</evidence>
<protein>
    <submittedName>
        <fullName evidence="1">Uncharacterized protein</fullName>
    </submittedName>
</protein>
<name>A0A1C7MYQ6_9FUNG</name>
<dbReference type="Proteomes" id="UP000093000">
    <property type="component" value="Unassembled WGS sequence"/>
</dbReference>
<comment type="caution">
    <text evidence="1">The sequence shown here is derived from an EMBL/GenBank/DDBJ whole genome shotgun (WGS) entry which is preliminary data.</text>
</comment>
<organism evidence="1 2">
    <name type="scientific">Choanephora cucurbitarum</name>
    <dbReference type="NCBI Taxonomy" id="101091"/>
    <lineage>
        <taxon>Eukaryota</taxon>
        <taxon>Fungi</taxon>
        <taxon>Fungi incertae sedis</taxon>
        <taxon>Mucoromycota</taxon>
        <taxon>Mucoromycotina</taxon>
        <taxon>Mucoromycetes</taxon>
        <taxon>Mucorales</taxon>
        <taxon>Mucorineae</taxon>
        <taxon>Choanephoraceae</taxon>
        <taxon>Choanephoroideae</taxon>
        <taxon>Choanephora</taxon>
    </lineage>
</organism>
<dbReference type="EMBL" id="LUGH01002362">
    <property type="protein sequence ID" value="OBZ80254.1"/>
    <property type="molecule type" value="Genomic_DNA"/>
</dbReference>
<dbReference type="InParanoid" id="A0A1C7MYQ6"/>
<dbReference type="AlphaFoldDB" id="A0A1C7MYQ6"/>
<accession>A0A1C7MYQ6</accession>
<proteinExistence type="predicted"/>
<gene>
    <name evidence="1" type="ORF">A0J61_11697</name>
</gene>
<reference evidence="1 2" key="1">
    <citation type="submission" date="2016-03" db="EMBL/GenBank/DDBJ databases">
        <title>Choanephora cucurbitarum.</title>
        <authorList>
            <person name="Min B."/>
            <person name="Park H."/>
            <person name="Park J.-H."/>
            <person name="Shin H.-D."/>
            <person name="Choi I.-G."/>
        </authorList>
    </citation>
    <scope>NUCLEOTIDE SEQUENCE [LARGE SCALE GENOMIC DNA]</scope>
    <source>
        <strain evidence="1 2">KUS-F28377</strain>
    </source>
</reference>
<sequence length="124" mass="14386">MEDTLENYFKNVQLKDISLNIIDDYMQQRYASITKEHCHEMIKNYIKKVKDSLDQEEAKEVARLLNELKHCKNNKDNENIWSKAIAKQSLSLRRKKSLSYLNGDGVKPSTLYDDAGKANSVAVY</sequence>
<keyword evidence="2" id="KW-1185">Reference proteome</keyword>